<dbReference type="AlphaFoldDB" id="A0AAD7B4J5"/>
<sequence length="348" mass="38152">MNALGRSSIRILLRPGALPSRHIHATPIALKKKKGQALDDDFFNDELVEDLIPSGVAPSPPPAASPTPIVASTSTSTSPATPTKVETRHLSPAARLHKFNVLVQFVRPRIGRTPKKRSPLVRKSAFPQLIQLATTPAQIHTITELMAIWKEGKLGTQGKARIGPDGQPKGANPFTEPTSELFARRCEELKIPEHALTVYGSFATYSLPLTLPAGRSLLHGLVAAERPFADIVTATALYPSYGLAPVQEDLTSCALVLSASLRHLKTTEEGSKARKNIELLVNELVAALQARLTKTPPMPESRSVQEKTVRTWLKGITRELDEFLRTTDGSRKWLQRWMAKSRFLPTPN</sequence>
<feature type="region of interest" description="Disordered" evidence="1">
    <location>
        <begin position="55"/>
        <end position="84"/>
    </location>
</feature>
<name>A0AAD7B4J5_9AGAR</name>
<dbReference type="EMBL" id="JARKIF010000039">
    <property type="protein sequence ID" value="KAJ7609659.1"/>
    <property type="molecule type" value="Genomic_DNA"/>
</dbReference>
<evidence type="ECO:0000313" key="4">
    <source>
        <dbReference type="Proteomes" id="UP001221142"/>
    </source>
</evidence>
<feature type="compositionally biased region" description="Low complexity" evidence="1">
    <location>
        <begin position="66"/>
        <end position="83"/>
    </location>
</feature>
<comment type="caution">
    <text evidence="2">The sequence shown here is derived from an EMBL/GenBank/DDBJ whole genome shotgun (WGS) entry which is preliminary data.</text>
</comment>
<dbReference type="EMBL" id="JARKIF010000004">
    <property type="protein sequence ID" value="KAJ7641709.1"/>
    <property type="molecule type" value="Genomic_DNA"/>
</dbReference>
<organism evidence="2 4">
    <name type="scientific">Roridomyces roridus</name>
    <dbReference type="NCBI Taxonomy" id="1738132"/>
    <lineage>
        <taxon>Eukaryota</taxon>
        <taxon>Fungi</taxon>
        <taxon>Dikarya</taxon>
        <taxon>Basidiomycota</taxon>
        <taxon>Agaricomycotina</taxon>
        <taxon>Agaricomycetes</taxon>
        <taxon>Agaricomycetidae</taxon>
        <taxon>Agaricales</taxon>
        <taxon>Marasmiineae</taxon>
        <taxon>Mycenaceae</taxon>
        <taxon>Roridomyces</taxon>
    </lineage>
</organism>
<proteinExistence type="predicted"/>
<evidence type="ECO:0000256" key="1">
    <source>
        <dbReference type="SAM" id="MobiDB-lite"/>
    </source>
</evidence>
<gene>
    <name evidence="3" type="ORF">FB45DRAFT_900840</name>
    <name evidence="2" type="ORF">FB45DRAFT_944217</name>
</gene>
<evidence type="ECO:0000313" key="3">
    <source>
        <dbReference type="EMBL" id="KAJ7641709.1"/>
    </source>
</evidence>
<accession>A0AAD7B4J5</accession>
<protein>
    <submittedName>
        <fullName evidence="2">Uncharacterized protein</fullName>
    </submittedName>
</protein>
<evidence type="ECO:0000313" key="2">
    <source>
        <dbReference type="EMBL" id="KAJ7609659.1"/>
    </source>
</evidence>
<dbReference type="Proteomes" id="UP001221142">
    <property type="component" value="Unassembled WGS sequence"/>
</dbReference>
<reference evidence="2" key="1">
    <citation type="submission" date="2023-03" db="EMBL/GenBank/DDBJ databases">
        <title>Massive genome expansion in bonnet fungi (Mycena s.s.) driven by repeated elements and novel gene families across ecological guilds.</title>
        <authorList>
            <consortium name="Lawrence Berkeley National Laboratory"/>
            <person name="Harder C.B."/>
            <person name="Miyauchi S."/>
            <person name="Viragh M."/>
            <person name="Kuo A."/>
            <person name="Thoen E."/>
            <person name="Andreopoulos B."/>
            <person name="Lu D."/>
            <person name="Skrede I."/>
            <person name="Drula E."/>
            <person name="Henrissat B."/>
            <person name="Morin E."/>
            <person name="Kohler A."/>
            <person name="Barry K."/>
            <person name="LaButti K."/>
            <person name="Morin E."/>
            <person name="Salamov A."/>
            <person name="Lipzen A."/>
            <person name="Mereny Z."/>
            <person name="Hegedus B."/>
            <person name="Baldrian P."/>
            <person name="Stursova M."/>
            <person name="Weitz H."/>
            <person name="Taylor A."/>
            <person name="Grigoriev I.V."/>
            <person name="Nagy L.G."/>
            <person name="Martin F."/>
            <person name="Kauserud H."/>
        </authorList>
    </citation>
    <scope>NUCLEOTIDE SEQUENCE</scope>
    <source>
        <strain evidence="2">9284</strain>
    </source>
</reference>
<keyword evidence="4" id="KW-1185">Reference proteome</keyword>